<name>A0ABU1Q2H2_9PSEU</name>
<dbReference type="EMBL" id="JAVDSG010000001">
    <property type="protein sequence ID" value="MDR6597064.1"/>
    <property type="molecule type" value="Genomic_DNA"/>
</dbReference>
<evidence type="ECO:0000313" key="2">
    <source>
        <dbReference type="Proteomes" id="UP001268819"/>
    </source>
</evidence>
<protein>
    <submittedName>
        <fullName evidence="1">Uncharacterized protein</fullName>
    </submittedName>
</protein>
<accession>A0ABU1Q2H2</accession>
<proteinExistence type="predicted"/>
<gene>
    <name evidence="1" type="ORF">J2S66_005448</name>
</gene>
<comment type="caution">
    <text evidence="1">The sequence shown here is derived from an EMBL/GenBank/DDBJ whole genome shotgun (WGS) entry which is preliminary data.</text>
</comment>
<sequence>MHRPQSAPRLSLANRVSHVLQRRFDVFTSLFTP</sequence>
<dbReference type="Proteomes" id="UP001268819">
    <property type="component" value="Unassembled WGS sequence"/>
</dbReference>
<organism evidence="1 2">
    <name type="scientific">Saccharothrix longispora</name>
    <dbReference type="NCBI Taxonomy" id="33920"/>
    <lineage>
        <taxon>Bacteria</taxon>
        <taxon>Bacillati</taxon>
        <taxon>Actinomycetota</taxon>
        <taxon>Actinomycetes</taxon>
        <taxon>Pseudonocardiales</taxon>
        <taxon>Pseudonocardiaceae</taxon>
        <taxon>Saccharothrix</taxon>
    </lineage>
</organism>
<reference evidence="1 2" key="1">
    <citation type="submission" date="2023-07" db="EMBL/GenBank/DDBJ databases">
        <title>Sequencing the genomes of 1000 actinobacteria strains.</title>
        <authorList>
            <person name="Klenk H.-P."/>
        </authorList>
    </citation>
    <scope>NUCLEOTIDE SEQUENCE [LARGE SCALE GENOMIC DNA]</scope>
    <source>
        <strain evidence="1 2">DSM 43749</strain>
    </source>
</reference>
<keyword evidence="2" id="KW-1185">Reference proteome</keyword>
<evidence type="ECO:0000313" key="1">
    <source>
        <dbReference type="EMBL" id="MDR6597064.1"/>
    </source>
</evidence>